<protein>
    <recommendedName>
        <fullName evidence="2">Metallo-beta-lactamase domain-containing protein</fullName>
    </recommendedName>
</protein>
<dbReference type="InterPro" id="IPR036866">
    <property type="entry name" value="RibonucZ/Hydroxyglut_hydro"/>
</dbReference>
<sequence>MRIDSSSWNMDYLGWSGFHIYRPDKPEGQQLFIDPPKGTAFPRAFAITIFITHGHPEHLGGTLDHVREISSAQCTTVIASETICRYLSGECRRSKVDFIKVEPGQKQDLAPDSSFEVFQWKHMPLLPPGLGAAAHHIFQILRHFRAAWRIIRMSLNGPRGAGKMLGYLLRLPEGTNIIIYGEGLHRHSRAEDVATIGRKVSGATLIVATEPEDFAELPQLVAASGAARAIFYEPHRPWRDTFKLPHADLQALQKTVSAAGIPSKTLELNGQKPA</sequence>
<name>A0A3B0S370_9ZZZZ</name>
<dbReference type="SUPFAM" id="SSF56281">
    <property type="entry name" value="Metallo-hydrolase/oxidoreductase"/>
    <property type="match status" value="1"/>
</dbReference>
<organism evidence="1">
    <name type="scientific">hydrothermal vent metagenome</name>
    <dbReference type="NCBI Taxonomy" id="652676"/>
    <lineage>
        <taxon>unclassified sequences</taxon>
        <taxon>metagenomes</taxon>
        <taxon>ecological metagenomes</taxon>
    </lineage>
</organism>
<dbReference type="EMBL" id="UOED01000098">
    <property type="protein sequence ID" value="VAV95296.1"/>
    <property type="molecule type" value="Genomic_DNA"/>
</dbReference>
<dbReference type="AlphaFoldDB" id="A0A3B0S370"/>
<proteinExistence type="predicted"/>
<dbReference type="Gene3D" id="3.60.15.10">
    <property type="entry name" value="Ribonuclease Z/Hydroxyacylglutathione hydrolase-like"/>
    <property type="match status" value="1"/>
</dbReference>
<evidence type="ECO:0008006" key="2">
    <source>
        <dbReference type="Google" id="ProtNLM"/>
    </source>
</evidence>
<evidence type="ECO:0000313" key="1">
    <source>
        <dbReference type="EMBL" id="VAV95296.1"/>
    </source>
</evidence>
<gene>
    <name evidence="1" type="ORF">MNBD_ALPHA02-1633</name>
</gene>
<reference evidence="1" key="1">
    <citation type="submission" date="2018-06" db="EMBL/GenBank/DDBJ databases">
        <authorList>
            <person name="Zhirakovskaya E."/>
        </authorList>
    </citation>
    <scope>NUCLEOTIDE SEQUENCE</scope>
</reference>
<accession>A0A3B0S370</accession>